<dbReference type="Pfam" id="PF13432">
    <property type="entry name" value="TPR_16"/>
    <property type="match status" value="1"/>
</dbReference>
<dbReference type="Pfam" id="PF13414">
    <property type="entry name" value="TPR_11"/>
    <property type="match status" value="1"/>
</dbReference>
<dbReference type="Gene3D" id="1.25.40.10">
    <property type="entry name" value="Tetratricopeptide repeat domain"/>
    <property type="match status" value="1"/>
</dbReference>
<keyword evidence="4" id="KW-0732">Signal</keyword>
<keyword evidence="2 3" id="KW-0802">TPR repeat</keyword>
<dbReference type="InterPro" id="IPR051685">
    <property type="entry name" value="Ycf3/AcsC/BcsC/TPR_MFPF"/>
</dbReference>
<name>A0ABV3U8W1_9GAMM</name>
<dbReference type="PROSITE" id="PS50005">
    <property type="entry name" value="TPR"/>
    <property type="match status" value="1"/>
</dbReference>
<protein>
    <submittedName>
        <fullName evidence="5">Tetratricopeptide repeat protein</fullName>
    </submittedName>
</protein>
<feature type="signal peptide" evidence="4">
    <location>
        <begin position="1"/>
        <end position="21"/>
    </location>
</feature>
<evidence type="ECO:0000256" key="4">
    <source>
        <dbReference type="SAM" id="SignalP"/>
    </source>
</evidence>
<dbReference type="PANTHER" id="PTHR44943:SF8">
    <property type="entry name" value="TPR REPEAT-CONTAINING PROTEIN MJ0263"/>
    <property type="match status" value="1"/>
</dbReference>
<evidence type="ECO:0000313" key="6">
    <source>
        <dbReference type="Proteomes" id="UP001557485"/>
    </source>
</evidence>
<evidence type="ECO:0000313" key="5">
    <source>
        <dbReference type="EMBL" id="MEX1669732.1"/>
    </source>
</evidence>
<proteinExistence type="predicted"/>
<gene>
    <name evidence="5" type="ORF">AB4876_12500</name>
</gene>
<reference evidence="5 6" key="1">
    <citation type="journal article" date="2011" name="Int. J. Syst. Evol. Microbiol.">
        <title>Zhongshania antarctica gen. nov., sp. nov. and Zhongshania guokunii sp. nov., gammaproteobacteria respectively isolated from coastal attached (fast) ice and surface seawater of the Antarctic.</title>
        <authorList>
            <person name="Li H.J."/>
            <person name="Zhang X.Y."/>
            <person name="Chen C.X."/>
            <person name="Zhang Y.J."/>
            <person name="Gao Z.M."/>
            <person name="Yu Y."/>
            <person name="Chen X.L."/>
            <person name="Chen B."/>
            <person name="Zhang Y.Z."/>
        </authorList>
    </citation>
    <scope>NUCLEOTIDE SEQUENCE [LARGE SCALE GENOMIC DNA]</scope>
    <source>
        <strain evidence="5 6">ZS6-22T</strain>
    </source>
</reference>
<dbReference type="Proteomes" id="UP001557485">
    <property type="component" value="Unassembled WGS sequence"/>
</dbReference>
<dbReference type="RefSeq" id="WP_368382026.1">
    <property type="nucleotide sequence ID" value="NZ_JBFRYA010000010.1"/>
</dbReference>
<keyword evidence="6" id="KW-1185">Reference proteome</keyword>
<feature type="chain" id="PRO_5046161478" evidence="4">
    <location>
        <begin position="22"/>
        <end position="198"/>
    </location>
</feature>
<sequence length="198" mass="21357">MIHFTKLLAALLLLCAAGCSSGPQTVKSTKQIGTPSSAEFDRALALMKSGDSAGASQAFLALSESYPRSTGPWTNLGILAARQQQYELAAKYFLGALQRSPNNVAALNWMGYITSKNGSYDAALDWYGKALAVRDDYAAAHLNIGILYETAFKQSSQALVHYRRYQALTGGDNILVSAWIHNIESNADYVAVNVSQVN</sequence>
<feature type="repeat" description="TPR" evidence="3">
    <location>
        <begin position="70"/>
        <end position="103"/>
    </location>
</feature>
<organism evidence="5 6">
    <name type="scientific">Zhongshania guokunii</name>
    <dbReference type="NCBI Taxonomy" id="641783"/>
    <lineage>
        <taxon>Bacteria</taxon>
        <taxon>Pseudomonadati</taxon>
        <taxon>Pseudomonadota</taxon>
        <taxon>Gammaproteobacteria</taxon>
        <taxon>Cellvibrionales</taxon>
        <taxon>Spongiibacteraceae</taxon>
        <taxon>Zhongshania</taxon>
    </lineage>
</organism>
<dbReference type="SUPFAM" id="SSF48452">
    <property type="entry name" value="TPR-like"/>
    <property type="match status" value="1"/>
</dbReference>
<accession>A0ABV3U8W1</accession>
<keyword evidence="1" id="KW-0677">Repeat</keyword>
<dbReference type="SMART" id="SM00028">
    <property type="entry name" value="TPR"/>
    <property type="match status" value="3"/>
</dbReference>
<comment type="caution">
    <text evidence="5">The sequence shown here is derived from an EMBL/GenBank/DDBJ whole genome shotgun (WGS) entry which is preliminary data.</text>
</comment>
<evidence type="ECO:0000256" key="2">
    <source>
        <dbReference type="ARBA" id="ARBA00022803"/>
    </source>
</evidence>
<dbReference type="InterPro" id="IPR011990">
    <property type="entry name" value="TPR-like_helical_dom_sf"/>
</dbReference>
<evidence type="ECO:0000256" key="1">
    <source>
        <dbReference type="ARBA" id="ARBA00022737"/>
    </source>
</evidence>
<evidence type="ECO:0000256" key="3">
    <source>
        <dbReference type="PROSITE-ProRule" id="PRU00339"/>
    </source>
</evidence>
<dbReference type="InterPro" id="IPR019734">
    <property type="entry name" value="TPR_rpt"/>
</dbReference>
<dbReference type="PANTHER" id="PTHR44943">
    <property type="entry name" value="CELLULOSE SYNTHASE OPERON PROTEIN C"/>
    <property type="match status" value="1"/>
</dbReference>
<dbReference type="EMBL" id="JBFRYA010000010">
    <property type="protein sequence ID" value="MEX1669732.1"/>
    <property type="molecule type" value="Genomic_DNA"/>
</dbReference>